<dbReference type="GO" id="GO:0046872">
    <property type="term" value="F:metal ion binding"/>
    <property type="evidence" value="ECO:0007669"/>
    <property type="project" value="UniProtKB-KW"/>
</dbReference>
<evidence type="ECO:0000256" key="6">
    <source>
        <dbReference type="RuleBase" id="RU003653"/>
    </source>
</evidence>
<dbReference type="InterPro" id="IPR001714">
    <property type="entry name" value="Pept_M24_MAP"/>
</dbReference>
<evidence type="ECO:0000256" key="4">
    <source>
        <dbReference type="ARBA" id="ARBA00022723"/>
    </source>
</evidence>
<evidence type="ECO:0000256" key="1">
    <source>
        <dbReference type="ARBA" id="ARBA00002521"/>
    </source>
</evidence>
<dbReference type="CDD" id="cd01086">
    <property type="entry name" value="MetAP1"/>
    <property type="match status" value="1"/>
</dbReference>
<dbReference type="GO" id="GO:0004239">
    <property type="term" value="F:initiator methionyl aminopeptidase activity"/>
    <property type="evidence" value="ECO:0007669"/>
    <property type="project" value="UniProtKB-EC"/>
</dbReference>
<organism evidence="8">
    <name type="scientific">uncultured Acidobacteria bacterium Rifle_16ft_4_minimus_38982</name>
    <dbReference type="NCBI Taxonomy" id="1665089"/>
    <lineage>
        <taxon>Bacteria</taxon>
        <taxon>Pseudomonadati</taxon>
        <taxon>Acidobacteriota</taxon>
        <taxon>environmental samples</taxon>
    </lineage>
</organism>
<reference evidence="8" key="1">
    <citation type="journal article" date="2015" name="ISME J.">
        <title>Aquifer environment selects for microbial species cohorts in sediment and groundwater.</title>
        <authorList>
            <person name="Hug L.A."/>
            <person name="Thomas B.C."/>
            <person name="Brown C.T."/>
            <person name="Frischkorn K.R."/>
            <person name="Williams K.H."/>
            <person name="Tringe S.G."/>
            <person name="Banfield J.F."/>
        </authorList>
    </citation>
    <scope>NUCLEOTIDE SEQUENCE</scope>
</reference>
<evidence type="ECO:0000313" key="8">
    <source>
        <dbReference type="EMBL" id="AKQ03893.1"/>
    </source>
</evidence>
<dbReference type="InterPro" id="IPR036005">
    <property type="entry name" value="Creatinase/aminopeptidase-like"/>
</dbReference>
<dbReference type="AlphaFoldDB" id="A0A0H4T7R4"/>
<dbReference type="NCBIfam" id="TIGR00500">
    <property type="entry name" value="met_pdase_I"/>
    <property type="match status" value="1"/>
</dbReference>
<dbReference type="GO" id="GO:0005829">
    <property type="term" value="C:cytosol"/>
    <property type="evidence" value="ECO:0007669"/>
    <property type="project" value="TreeGrafter"/>
</dbReference>
<dbReference type="PRINTS" id="PR00599">
    <property type="entry name" value="MAPEPTIDASE"/>
</dbReference>
<dbReference type="PROSITE" id="PS00680">
    <property type="entry name" value="MAP_1"/>
    <property type="match status" value="1"/>
</dbReference>
<keyword evidence="5 8" id="KW-0378">Hydrolase</keyword>
<dbReference type="InterPro" id="IPR002467">
    <property type="entry name" value="Pept_M24A_MAP1"/>
</dbReference>
<accession>A0A0H4T7R4</accession>
<comment type="similarity">
    <text evidence="6">Belongs to the peptidase M24A family.</text>
</comment>
<comment type="catalytic activity">
    <reaction evidence="6">
        <text>Release of N-terminal amino acids, preferentially methionine, from peptides and arylamides.</text>
        <dbReference type="EC" id="3.4.11.18"/>
    </reaction>
</comment>
<feature type="domain" description="Peptidase M24" evidence="7">
    <location>
        <begin position="59"/>
        <end position="198"/>
    </location>
</feature>
<proteinExistence type="inferred from homology"/>
<evidence type="ECO:0000256" key="5">
    <source>
        <dbReference type="ARBA" id="ARBA00022801"/>
    </source>
</evidence>
<dbReference type="EMBL" id="KT007024">
    <property type="protein sequence ID" value="AKQ03893.1"/>
    <property type="molecule type" value="Genomic_DNA"/>
</dbReference>
<dbReference type="Pfam" id="PF00557">
    <property type="entry name" value="Peptidase_M24"/>
    <property type="match status" value="1"/>
</dbReference>
<name>A0A0H4T7R4_9BACT</name>
<dbReference type="SUPFAM" id="SSF55920">
    <property type="entry name" value="Creatinase/aminopeptidase"/>
    <property type="match status" value="1"/>
</dbReference>
<sequence>MSIQKSWGELLKMAHACRIVIDTLDALEEAAVSGVSTRELDRIAREHIETAGARPAFLVDGFYGDAARTVAVGDVSDQARRLMRATREALFAGIEMCRPGKRVGDIGHAIQILAEGHGYSVVREFVGHGIGNSLHEEPQVPNYGPPGRRERLVPGMCLAIEPMVNVGGPEVEVLADGWTAVTRDRSLSAHFELSVAITPFGPWILSDPYPYPEQEGESAHA</sequence>
<dbReference type="GO" id="GO:0006508">
    <property type="term" value="P:proteolysis"/>
    <property type="evidence" value="ECO:0007669"/>
    <property type="project" value="UniProtKB-KW"/>
</dbReference>
<evidence type="ECO:0000256" key="2">
    <source>
        <dbReference type="ARBA" id="ARBA00022438"/>
    </source>
</evidence>
<dbReference type="GO" id="GO:0070006">
    <property type="term" value="F:metalloaminopeptidase activity"/>
    <property type="evidence" value="ECO:0007669"/>
    <property type="project" value="InterPro"/>
</dbReference>
<dbReference type="PANTHER" id="PTHR43330">
    <property type="entry name" value="METHIONINE AMINOPEPTIDASE"/>
    <property type="match status" value="1"/>
</dbReference>
<dbReference type="EC" id="3.4.11.18" evidence="6"/>
<evidence type="ECO:0000256" key="3">
    <source>
        <dbReference type="ARBA" id="ARBA00022670"/>
    </source>
</evidence>
<keyword evidence="3 6" id="KW-0645">Protease</keyword>
<keyword evidence="2 6" id="KW-0031">Aminopeptidase</keyword>
<keyword evidence="4 6" id="KW-0479">Metal-binding</keyword>
<evidence type="ECO:0000259" key="7">
    <source>
        <dbReference type="Pfam" id="PF00557"/>
    </source>
</evidence>
<dbReference type="PANTHER" id="PTHR43330:SF27">
    <property type="entry name" value="METHIONINE AMINOPEPTIDASE"/>
    <property type="match status" value="1"/>
</dbReference>
<dbReference type="Gene3D" id="3.90.230.10">
    <property type="entry name" value="Creatinase/methionine aminopeptidase superfamily"/>
    <property type="match status" value="2"/>
</dbReference>
<dbReference type="InterPro" id="IPR000994">
    <property type="entry name" value="Pept_M24"/>
</dbReference>
<protein>
    <recommendedName>
        <fullName evidence="6">Methionine aminopeptidase</fullName>
        <ecNumber evidence="6">3.4.11.18</ecNumber>
    </recommendedName>
</protein>
<comment type="cofactor">
    <cofactor evidence="6">
        <name>Co(2+)</name>
        <dbReference type="ChEBI" id="CHEBI:48828"/>
    </cofactor>
    <cofactor evidence="6">
        <name>Zn(2+)</name>
        <dbReference type="ChEBI" id="CHEBI:29105"/>
    </cofactor>
    <cofactor evidence="6">
        <name>Mn(2+)</name>
        <dbReference type="ChEBI" id="CHEBI:29035"/>
    </cofactor>
    <cofactor evidence="6">
        <name>Fe(2+)</name>
        <dbReference type="ChEBI" id="CHEBI:29033"/>
    </cofactor>
    <text evidence="6">Binds 2 divalent metal cations per subunit. Has a high-affinity and a low affinity metal-binding site. The true nature of the physiological cofactor is under debate. The enzyme is active with cobalt, zinc, manganese or divalent iron ions.</text>
</comment>
<comment type="function">
    <text evidence="1">Removes the N-terminal methionine from nascent proteins. The N-terminal methionine is often cleaved when the second residue in the primary sequence is small and uncharged (Met-Ala-, Cys, Gly, Pro, Ser, Thr, or Val). Requires deformylation of the N(alpha)-formylated initiator methionine before it can be hydrolyzed.</text>
</comment>